<evidence type="ECO:0000256" key="4">
    <source>
        <dbReference type="ARBA" id="ARBA00022679"/>
    </source>
</evidence>
<dbReference type="FunFam" id="3.90.550.10:FF:000046">
    <property type="entry name" value="Mannose-1-phosphate guanylyltransferase (GDP)"/>
    <property type="match status" value="1"/>
</dbReference>
<comment type="pathway">
    <text evidence="1">Nucleotide-sugar biosynthesis; GDP-alpha-D-mannose biosynthesis; GDP-alpha-D-mannose from alpha-D-mannose 1-phosphate (GTP route): step 1/1.</text>
</comment>
<evidence type="ECO:0000256" key="6">
    <source>
        <dbReference type="ARBA" id="ARBA00022741"/>
    </source>
</evidence>
<dbReference type="EC" id="2.7.7.13" evidence="3"/>
<comment type="catalytic activity">
    <reaction evidence="8">
        <text>alpha-D-mannose 1-phosphate + GTP + H(+) = GDP-alpha-D-mannose + diphosphate</text>
        <dbReference type="Rhea" id="RHEA:15229"/>
        <dbReference type="ChEBI" id="CHEBI:15378"/>
        <dbReference type="ChEBI" id="CHEBI:33019"/>
        <dbReference type="ChEBI" id="CHEBI:37565"/>
        <dbReference type="ChEBI" id="CHEBI:57527"/>
        <dbReference type="ChEBI" id="CHEBI:58409"/>
        <dbReference type="EC" id="2.7.7.13"/>
    </reaction>
</comment>
<evidence type="ECO:0000259" key="12">
    <source>
        <dbReference type="Pfam" id="PF22640"/>
    </source>
</evidence>
<evidence type="ECO:0000256" key="2">
    <source>
        <dbReference type="ARBA" id="ARBA00006115"/>
    </source>
</evidence>
<evidence type="ECO:0000313" key="13">
    <source>
        <dbReference type="EMBL" id="CAA0083536.1"/>
    </source>
</evidence>
<comment type="similarity">
    <text evidence="2 9">Belongs to the mannose-6-phosphate isomerase type 2 family.</text>
</comment>
<dbReference type="FunFam" id="2.60.120.10:FF:000032">
    <property type="entry name" value="Mannose-1-phosphate guanylyltransferase/mannose-6-phosphate isomerase"/>
    <property type="match status" value="1"/>
</dbReference>
<dbReference type="UniPathway" id="UPA00126">
    <property type="reaction ID" value="UER00930"/>
</dbReference>
<dbReference type="NCBIfam" id="TIGR01479">
    <property type="entry name" value="GMP_PMI"/>
    <property type="match status" value="1"/>
</dbReference>
<evidence type="ECO:0000256" key="5">
    <source>
        <dbReference type="ARBA" id="ARBA00022695"/>
    </source>
</evidence>
<dbReference type="CDD" id="cd02509">
    <property type="entry name" value="GDP-M1P_Guanylyltransferase"/>
    <property type="match status" value="1"/>
</dbReference>
<dbReference type="CDD" id="cd02213">
    <property type="entry name" value="cupin_PMI_typeII_C"/>
    <property type="match status" value="1"/>
</dbReference>
<feature type="domain" description="Mannose-6-phosphate isomerase type II C-terminal" evidence="11">
    <location>
        <begin position="346"/>
        <end position="460"/>
    </location>
</feature>
<dbReference type="GO" id="GO:0004475">
    <property type="term" value="F:mannose-1-phosphate guanylyltransferase (GTP) activity"/>
    <property type="evidence" value="ECO:0007669"/>
    <property type="project" value="UniProtKB-EC"/>
</dbReference>
<dbReference type="InterPro" id="IPR054566">
    <property type="entry name" value="ManC/GMP-like_b-helix"/>
</dbReference>
<accession>A0A5S9N119</accession>
<dbReference type="InterPro" id="IPR006375">
    <property type="entry name" value="Man1P_GuaTrfase/Man6P_Isoase"/>
</dbReference>
<dbReference type="InterPro" id="IPR001538">
    <property type="entry name" value="Man6P_isomerase-2_C"/>
</dbReference>
<dbReference type="InterPro" id="IPR005835">
    <property type="entry name" value="NTP_transferase_dom"/>
</dbReference>
<protein>
    <recommendedName>
        <fullName evidence="3">mannose-1-phosphate guanylyltransferase</fullName>
        <ecNumber evidence="3">2.7.7.13</ecNumber>
    </recommendedName>
</protein>
<dbReference type="InterPro" id="IPR051161">
    <property type="entry name" value="Mannose-6P_isomerase_type2"/>
</dbReference>
<proteinExistence type="inferred from homology"/>
<gene>
    <name evidence="13" type="primary">algA</name>
    <name evidence="13" type="ORF">OPDIPICF_00546</name>
</gene>
<name>A0A5S9N119_9GAMM</name>
<evidence type="ECO:0000256" key="1">
    <source>
        <dbReference type="ARBA" id="ARBA00004823"/>
    </source>
</evidence>
<dbReference type="InterPro" id="IPR014710">
    <property type="entry name" value="RmlC-like_jellyroll"/>
</dbReference>
<dbReference type="GO" id="GO:0000271">
    <property type="term" value="P:polysaccharide biosynthetic process"/>
    <property type="evidence" value="ECO:0007669"/>
    <property type="project" value="InterPro"/>
</dbReference>
<dbReference type="InterPro" id="IPR029044">
    <property type="entry name" value="Nucleotide-diphossugar_trans"/>
</dbReference>
<dbReference type="AlphaFoldDB" id="A0A5S9N119"/>
<evidence type="ECO:0000313" key="14">
    <source>
        <dbReference type="Proteomes" id="UP000441399"/>
    </source>
</evidence>
<evidence type="ECO:0000259" key="10">
    <source>
        <dbReference type="Pfam" id="PF00483"/>
    </source>
</evidence>
<dbReference type="Pfam" id="PF00483">
    <property type="entry name" value="NTP_transferase"/>
    <property type="match status" value="1"/>
</dbReference>
<keyword evidence="5" id="KW-0548">Nucleotidyltransferase</keyword>
<feature type="domain" description="MannoseP isomerase/GMP-like beta-helix" evidence="12">
    <location>
        <begin position="288"/>
        <end position="342"/>
    </location>
</feature>
<dbReference type="GO" id="GO:0005525">
    <property type="term" value="F:GTP binding"/>
    <property type="evidence" value="ECO:0007669"/>
    <property type="project" value="UniProtKB-KW"/>
</dbReference>
<dbReference type="Proteomes" id="UP000441399">
    <property type="component" value="Unassembled WGS sequence"/>
</dbReference>
<dbReference type="Pfam" id="PF22640">
    <property type="entry name" value="ManC_GMP_beta-helix"/>
    <property type="match status" value="1"/>
</dbReference>
<evidence type="ECO:0000259" key="11">
    <source>
        <dbReference type="Pfam" id="PF01050"/>
    </source>
</evidence>
<reference evidence="13 14" key="1">
    <citation type="submission" date="2019-11" db="EMBL/GenBank/DDBJ databases">
        <authorList>
            <person name="Holert J."/>
        </authorList>
    </citation>
    <scope>NUCLEOTIDE SEQUENCE [LARGE SCALE GENOMIC DNA]</scope>
    <source>
        <strain evidence="13">SB11_3</strain>
    </source>
</reference>
<keyword evidence="14" id="KW-1185">Reference proteome</keyword>
<dbReference type="PANTHER" id="PTHR46390:SF1">
    <property type="entry name" value="MANNOSE-1-PHOSPHATE GUANYLYLTRANSFERASE"/>
    <property type="match status" value="1"/>
</dbReference>
<keyword evidence="6" id="KW-0547">Nucleotide-binding</keyword>
<dbReference type="OrthoDB" id="9806359at2"/>
<evidence type="ECO:0000256" key="3">
    <source>
        <dbReference type="ARBA" id="ARBA00012387"/>
    </source>
</evidence>
<keyword evidence="4" id="KW-0808">Transferase</keyword>
<sequence>MAKVIPVILSGGSGTRLWPMSRKAYPKQLLRLTGPNTMLQQTALRVTHLDDPIVVCNQDHRFMVAEQLQEVGISPSNIILEPVARNTAPAIALAAIKALQIDEQAIIAVFPADHLIKNQDTFAEAIDVAVNAASDGKLVTFGIVPNAPETGYGYIRSTGEGASAVQGFVEKPNLETAQSYVDSGEYFWNSGMFVFKASTYLSELEKNQPAMVNACHAALDAAIEDLDFSRVDKDAFSQSPDDSIDYAVMEKTDAAWMVPLDADWSDVGAWSSLWEVMDKDASNNVSLGDVIAEDCSGCLFQSEDQLIAAIGLEDIVVIDTKDAVLVAKKDRVQDVKKIVEKLKSTDRSEHLLHREVYRPWGSYDSIENGERFQVKRITVKPGASLSLQMHHHRAEHWIVVEGTALVEVDEKHLMLTANQSVYIPLGSKHRLTNPGKIPLELIEVQSGTYLGEDDIVRYEDNYGRVEAKIANKQ</sequence>
<dbReference type="Gene3D" id="3.90.550.10">
    <property type="entry name" value="Spore Coat Polysaccharide Biosynthesis Protein SpsA, Chain A"/>
    <property type="match status" value="1"/>
</dbReference>
<evidence type="ECO:0000256" key="8">
    <source>
        <dbReference type="ARBA" id="ARBA00047343"/>
    </source>
</evidence>
<keyword evidence="7" id="KW-0342">GTP-binding</keyword>
<dbReference type="SUPFAM" id="SSF51182">
    <property type="entry name" value="RmlC-like cupins"/>
    <property type="match status" value="1"/>
</dbReference>
<dbReference type="PANTHER" id="PTHR46390">
    <property type="entry name" value="MANNOSE-1-PHOSPHATE GUANYLYLTRANSFERASE"/>
    <property type="match status" value="1"/>
</dbReference>
<dbReference type="Pfam" id="PF01050">
    <property type="entry name" value="MannoseP_isomer"/>
    <property type="match status" value="1"/>
</dbReference>
<dbReference type="GO" id="GO:0009298">
    <property type="term" value="P:GDP-mannose biosynthetic process"/>
    <property type="evidence" value="ECO:0007669"/>
    <property type="project" value="UniProtKB-UniPathway"/>
</dbReference>
<evidence type="ECO:0000256" key="7">
    <source>
        <dbReference type="ARBA" id="ARBA00023134"/>
    </source>
</evidence>
<dbReference type="InterPro" id="IPR049577">
    <property type="entry name" value="GMPP_N"/>
</dbReference>
<dbReference type="EMBL" id="CACSIO010000001">
    <property type="protein sequence ID" value="CAA0083536.1"/>
    <property type="molecule type" value="Genomic_DNA"/>
</dbReference>
<evidence type="ECO:0000256" key="9">
    <source>
        <dbReference type="RuleBase" id="RU004190"/>
    </source>
</evidence>
<dbReference type="InterPro" id="IPR011051">
    <property type="entry name" value="RmlC_Cupin_sf"/>
</dbReference>
<dbReference type="Gene3D" id="2.60.120.10">
    <property type="entry name" value="Jelly Rolls"/>
    <property type="match status" value="1"/>
</dbReference>
<organism evidence="13 14">
    <name type="scientific">BD1-7 clade bacterium</name>
    <dbReference type="NCBI Taxonomy" id="2029982"/>
    <lineage>
        <taxon>Bacteria</taxon>
        <taxon>Pseudomonadati</taxon>
        <taxon>Pseudomonadota</taxon>
        <taxon>Gammaproteobacteria</taxon>
        <taxon>Cellvibrionales</taxon>
        <taxon>Spongiibacteraceae</taxon>
        <taxon>BD1-7 clade</taxon>
    </lineage>
</organism>
<feature type="domain" description="Nucleotidyl transferase" evidence="10">
    <location>
        <begin position="6"/>
        <end position="281"/>
    </location>
</feature>
<dbReference type="SUPFAM" id="SSF53448">
    <property type="entry name" value="Nucleotide-diphospho-sugar transferases"/>
    <property type="match status" value="1"/>
</dbReference>